<protein>
    <submittedName>
        <fullName evidence="1">Uncharacterized protein</fullName>
    </submittedName>
</protein>
<dbReference type="Proteomes" id="UP001148838">
    <property type="component" value="Unassembled WGS sequence"/>
</dbReference>
<organism evidence="1 2">
    <name type="scientific">Periplaneta americana</name>
    <name type="common">American cockroach</name>
    <name type="synonym">Blatta americana</name>
    <dbReference type="NCBI Taxonomy" id="6978"/>
    <lineage>
        <taxon>Eukaryota</taxon>
        <taxon>Metazoa</taxon>
        <taxon>Ecdysozoa</taxon>
        <taxon>Arthropoda</taxon>
        <taxon>Hexapoda</taxon>
        <taxon>Insecta</taxon>
        <taxon>Pterygota</taxon>
        <taxon>Neoptera</taxon>
        <taxon>Polyneoptera</taxon>
        <taxon>Dictyoptera</taxon>
        <taxon>Blattodea</taxon>
        <taxon>Blattoidea</taxon>
        <taxon>Blattidae</taxon>
        <taxon>Blattinae</taxon>
        <taxon>Periplaneta</taxon>
    </lineage>
</organism>
<accession>A0ABQ8SD91</accession>
<dbReference type="EMBL" id="JAJSOF020000029">
    <property type="protein sequence ID" value="KAJ4431958.1"/>
    <property type="molecule type" value="Genomic_DNA"/>
</dbReference>
<proteinExistence type="predicted"/>
<sequence length="173" mass="19393">MSPGSNTESYPEFGRIGLRENPGINLNQITCEPGPLGFAARRADRYSTDGPFRRYLSSSSVSLEPLLILALRCAVVDGRGGGVLFLCNSGDSYNNHKFVYEEVHGTADNGSNRRIDIIAISESLSRGMIIDPTIRFEKYKAQPEDVHEAKRAIYVPTIPYYKDYYTLTTSYYF</sequence>
<evidence type="ECO:0000313" key="1">
    <source>
        <dbReference type="EMBL" id="KAJ4431958.1"/>
    </source>
</evidence>
<keyword evidence="2" id="KW-1185">Reference proteome</keyword>
<comment type="caution">
    <text evidence="1">The sequence shown here is derived from an EMBL/GenBank/DDBJ whole genome shotgun (WGS) entry which is preliminary data.</text>
</comment>
<gene>
    <name evidence="1" type="ORF">ANN_20567</name>
</gene>
<reference evidence="1 2" key="1">
    <citation type="journal article" date="2022" name="Allergy">
        <title>Genome assembly and annotation of Periplaneta americana reveal a comprehensive cockroach allergen profile.</title>
        <authorList>
            <person name="Wang L."/>
            <person name="Xiong Q."/>
            <person name="Saelim N."/>
            <person name="Wang L."/>
            <person name="Nong W."/>
            <person name="Wan A.T."/>
            <person name="Shi M."/>
            <person name="Liu X."/>
            <person name="Cao Q."/>
            <person name="Hui J.H.L."/>
            <person name="Sookrung N."/>
            <person name="Leung T.F."/>
            <person name="Tungtrongchitr A."/>
            <person name="Tsui S.K.W."/>
        </authorList>
    </citation>
    <scope>NUCLEOTIDE SEQUENCE [LARGE SCALE GENOMIC DNA]</scope>
    <source>
        <strain evidence="1">PWHHKU_190912</strain>
    </source>
</reference>
<name>A0ABQ8SD91_PERAM</name>
<evidence type="ECO:0000313" key="2">
    <source>
        <dbReference type="Proteomes" id="UP001148838"/>
    </source>
</evidence>